<gene>
    <name evidence="1" type="ORF">A9K58_09030</name>
</gene>
<dbReference type="Proteomes" id="UP000092256">
    <property type="component" value="Unassembled WGS sequence"/>
</dbReference>
<evidence type="ECO:0000313" key="1">
    <source>
        <dbReference type="EMBL" id="OBU67319.1"/>
    </source>
</evidence>
<organism evidence="1 2">
    <name type="scientific">Stenotrophomonas maltophilia</name>
    <name type="common">Pseudomonas maltophilia</name>
    <name type="synonym">Xanthomonas maltophilia</name>
    <dbReference type="NCBI Taxonomy" id="40324"/>
    <lineage>
        <taxon>Bacteria</taxon>
        <taxon>Pseudomonadati</taxon>
        <taxon>Pseudomonadota</taxon>
        <taxon>Gammaproteobacteria</taxon>
        <taxon>Lysobacterales</taxon>
        <taxon>Lysobacteraceae</taxon>
        <taxon>Stenotrophomonas</taxon>
        <taxon>Stenotrophomonas maltophilia group</taxon>
    </lineage>
</organism>
<comment type="caution">
    <text evidence="1">The sequence shown here is derived from an EMBL/GenBank/DDBJ whole genome shotgun (WGS) entry which is preliminary data.</text>
</comment>
<name>A0A1A6XXM2_STEMA</name>
<dbReference type="AlphaFoldDB" id="A0A1A6XXM2"/>
<dbReference type="EMBL" id="LYVJ01000006">
    <property type="protein sequence ID" value="OBU67319.1"/>
    <property type="molecule type" value="Genomic_DNA"/>
</dbReference>
<proteinExistence type="predicted"/>
<evidence type="ECO:0000313" key="2">
    <source>
        <dbReference type="Proteomes" id="UP000092256"/>
    </source>
</evidence>
<accession>A0A1A6XXM2</accession>
<reference evidence="1 2" key="1">
    <citation type="submission" date="2016-05" db="EMBL/GenBank/DDBJ databases">
        <title>Draft Genome Sequences of Stenotrophomonas maltophilia Strains Sm32COP, Sm41DVV, Sm46PAILV, SmF3, SmF22, SmSOFb1 and SmCVFa1, Isolated from Different Manures, in France.</title>
        <authorList>
            <person name="Nazaret S."/>
            <person name="Bodilis J."/>
        </authorList>
    </citation>
    <scope>NUCLEOTIDE SEQUENCE [LARGE SCALE GENOMIC DNA]</scope>
    <source>
        <strain evidence="1 2">Sm46PAILV</strain>
    </source>
</reference>
<sequence length="66" mass="6937">MSGSVDIMDEIDGPDQVISSWGGSFTVNDTSPSSETMTYRAVITSFTVQAVTHSSGSSLGAQRTFT</sequence>
<protein>
    <submittedName>
        <fullName evidence="1">Uncharacterized protein</fullName>
    </submittedName>
</protein>